<evidence type="ECO:0000256" key="1">
    <source>
        <dbReference type="ARBA" id="ARBA00004906"/>
    </source>
</evidence>
<evidence type="ECO:0000259" key="5">
    <source>
        <dbReference type="PROSITE" id="PS51649"/>
    </source>
</evidence>
<name>A0A835V521_VANPL</name>
<comment type="similarity">
    <text evidence="3">Belongs to the NPH3 family.</text>
</comment>
<dbReference type="Proteomes" id="UP000636800">
    <property type="component" value="Unassembled WGS sequence"/>
</dbReference>
<proteinExistence type="inferred from homology"/>
<keyword evidence="2" id="KW-0833">Ubl conjugation pathway</keyword>
<evidence type="ECO:0000313" key="7">
    <source>
        <dbReference type="Proteomes" id="UP000636800"/>
    </source>
</evidence>
<dbReference type="EMBL" id="JADCNL010000004">
    <property type="protein sequence ID" value="KAG0485677.1"/>
    <property type="molecule type" value="Genomic_DNA"/>
</dbReference>
<dbReference type="InterPro" id="IPR043454">
    <property type="entry name" value="NPH3/RPT2-like"/>
</dbReference>
<dbReference type="Pfam" id="PF03000">
    <property type="entry name" value="NPH3"/>
    <property type="match status" value="1"/>
</dbReference>
<keyword evidence="4" id="KW-0175">Coiled coil</keyword>
<dbReference type="UniPathway" id="UPA00143"/>
<evidence type="ECO:0000256" key="3">
    <source>
        <dbReference type="PROSITE-ProRule" id="PRU00982"/>
    </source>
</evidence>
<evidence type="ECO:0000256" key="4">
    <source>
        <dbReference type="SAM" id="Coils"/>
    </source>
</evidence>
<comment type="pathway">
    <text evidence="1">Protein modification; protein ubiquitination.</text>
</comment>
<sequence>MATDVGEEDGNDRAGRLYRQGNDWFCRSGLRSDIVIEVERILFHLHKFPLISKCGKIAQIIKSSQNTEEDEKHILVGCPGGPDGFSYAARFCYDNIVELKPTNILMVHCVADFLEMTEEYSEENLLKKTENFINAVLLQNWKDCLGALQSFQDCASEAEHLPIVQKCVNALSVMACKDPTMAEWPMMMYGSLQSPGGSILWNGINTGATISSTISDWWFDDISCLSYPMFMKFIQKMNARSITQEIIADAVMYYARRYLPGLDRWRGQKRGRTVQNFSRTSAAGQMVPVESIIELLPEVKGKSYCHFLLGLLRHAAILDIDHSSKGSLEKKIGMQFEFVTLNGLLVPNFSGSDSLYDTDCVERIIQHFLSFQGLNNEPFLASSTRHVTLPSFSHLKRVTKLIDKYLAEIASDVDLKPQKIQSLLQVLPGSLRRLDDGLYRALDIYLRDHPFLGEDEREQLCRAINWGKLSPDACIHASQNERLPLRVTLQVLFFEQQQLRTALSNFPNVNMNEKDAQELVRRDDQLSLGRENLHLRVDMELLQVKVGELEEEVARMKHEMDKFSTRSYVSTKIDSIPVVLKKDRTHITTFQDQQRKLQASHSLRYAY</sequence>
<dbReference type="PROSITE" id="PS51649">
    <property type="entry name" value="NPH3"/>
    <property type="match status" value="1"/>
</dbReference>
<dbReference type="Gene3D" id="3.30.710.10">
    <property type="entry name" value="Potassium Channel Kv1.1, Chain A"/>
    <property type="match status" value="1"/>
</dbReference>
<dbReference type="SUPFAM" id="SSF54695">
    <property type="entry name" value="POZ domain"/>
    <property type="match status" value="1"/>
</dbReference>
<feature type="domain" description="NPH3" evidence="5">
    <location>
        <begin position="216"/>
        <end position="498"/>
    </location>
</feature>
<organism evidence="6 7">
    <name type="scientific">Vanilla planifolia</name>
    <name type="common">Vanilla</name>
    <dbReference type="NCBI Taxonomy" id="51239"/>
    <lineage>
        <taxon>Eukaryota</taxon>
        <taxon>Viridiplantae</taxon>
        <taxon>Streptophyta</taxon>
        <taxon>Embryophyta</taxon>
        <taxon>Tracheophyta</taxon>
        <taxon>Spermatophyta</taxon>
        <taxon>Magnoliopsida</taxon>
        <taxon>Liliopsida</taxon>
        <taxon>Asparagales</taxon>
        <taxon>Orchidaceae</taxon>
        <taxon>Vanilloideae</taxon>
        <taxon>Vanilleae</taxon>
        <taxon>Vanilla</taxon>
    </lineage>
</organism>
<reference evidence="6 7" key="1">
    <citation type="journal article" date="2020" name="Nat. Food">
        <title>A phased Vanilla planifolia genome enables genetic improvement of flavour and production.</title>
        <authorList>
            <person name="Hasing T."/>
            <person name="Tang H."/>
            <person name="Brym M."/>
            <person name="Khazi F."/>
            <person name="Huang T."/>
            <person name="Chambers A.H."/>
        </authorList>
    </citation>
    <scope>NUCLEOTIDE SEQUENCE [LARGE SCALE GENOMIC DNA]</scope>
    <source>
        <tissue evidence="6">Leaf</tissue>
    </source>
</reference>
<dbReference type="PANTHER" id="PTHR32370">
    <property type="entry name" value="OS12G0117600 PROTEIN"/>
    <property type="match status" value="1"/>
</dbReference>
<keyword evidence="7" id="KW-1185">Reference proteome</keyword>
<accession>A0A835V521</accession>
<dbReference type="AlphaFoldDB" id="A0A835V521"/>
<dbReference type="GO" id="GO:0016567">
    <property type="term" value="P:protein ubiquitination"/>
    <property type="evidence" value="ECO:0007669"/>
    <property type="project" value="UniProtKB-UniPathway"/>
</dbReference>
<dbReference type="OrthoDB" id="678664at2759"/>
<evidence type="ECO:0000313" key="6">
    <source>
        <dbReference type="EMBL" id="KAG0485677.1"/>
    </source>
</evidence>
<protein>
    <recommendedName>
        <fullName evidence="5">NPH3 domain-containing protein</fullName>
    </recommendedName>
</protein>
<gene>
    <name evidence="6" type="ORF">HPP92_009756</name>
</gene>
<evidence type="ECO:0000256" key="2">
    <source>
        <dbReference type="ARBA" id="ARBA00022786"/>
    </source>
</evidence>
<dbReference type="InterPro" id="IPR027356">
    <property type="entry name" value="NPH3_dom"/>
</dbReference>
<feature type="coiled-coil region" evidence="4">
    <location>
        <begin position="539"/>
        <end position="566"/>
    </location>
</feature>
<comment type="caution">
    <text evidence="6">The sequence shown here is derived from an EMBL/GenBank/DDBJ whole genome shotgun (WGS) entry which is preliminary data.</text>
</comment>
<dbReference type="InterPro" id="IPR011333">
    <property type="entry name" value="SKP1/BTB/POZ_sf"/>
</dbReference>